<name>A0A8H3C5U8_9AGAM</name>
<reference evidence="2" key="1">
    <citation type="submission" date="2021-01" db="EMBL/GenBank/DDBJ databases">
        <authorList>
            <person name="Kaushik A."/>
        </authorList>
    </citation>
    <scope>NUCLEOTIDE SEQUENCE</scope>
    <source>
        <strain evidence="2">AG1-1C</strain>
    </source>
</reference>
<comment type="caution">
    <text evidence="2">The sequence shown here is derived from an EMBL/GenBank/DDBJ whole genome shotgun (WGS) entry which is preliminary data.</text>
</comment>
<sequence>MAPPPPPRTLPVPQTHGHMDTPPPEVVPEDEFSNELLVTYISTNGEEECAVVRIDDSYEEILAENWQNRHKDFAREVRNRKGDMVWAAVQPSLVVELGRLGRLPELRLRVHAPLGASHSDNEPRSTQNNPQAPNERSPAYEAQPQQSAVDGIVQAVLHKLFNENAENLLVPGSNQNSGPTVNPDTKARLQELENALLASESQASPPHDTLNSPLDIPVSPPSRPEEPGIGNPPVKHTWQPENNQLPTPQSPLSQLKPWSNEPTPGDAPMPHMRGTNRPIPSVDRPSISNTPVDSILRASAKSFSEGKYEVAVRTLLSACNETTPPKDRPQLFLWLGQVNYEIKEYVNASSSFLVARDSFTALEDRAGRIECEMMLARLARQQDGGTLEVDSRLRQLLSEAKRYHLKSMEIKLLCEICQLACATKDPAGDLFLLSERAKLSAQQLGDMWLKAETSRISGVVSEAKDDPISALQAYSGALELYQGAKSGKVHSPISHIEEVEMAIQRIKHTLAEQTNKSKSRFRRFF</sequence>
<feature type="region of interest" description="Disordered" evidence="1">
    <location>
        <begin position="113"/>
        <end position="146"/>
    </location>
</feature>
<protein>
    <submittedName>
        <fullName evidence="2">Uncharacterized protein</fullName>
    </submittedName>
</protein>
<feature type="region of interest" description="Disordered" evidence="1">
    <location>
        <begin position="199"/>
        <end position="271"/>
    </location>
</feature>
<dbReference type="EMBL" id="CAJMWS010001123">
    <property type="protein sequence ID" value="CAE6473615.1"/>
    <property type="molecule type" value="Genomic_DNA"/>
</dbReference>
<proteinExistence type="predicted"/>
<gene>
    <name evidence="2" type="ORF">RDB_LOCUS180566</name>
</gene>
<feature type="compositionally biased region" description="Polar residues" evidence="1">
    <location>
        <begin position="124"/>
        <end position="134"/>
    </location>
</feature>
<dbReference type="Proteomes" id="UP000663846">
    <property type="component" value="Unassembled WGS sequence"/>
</dbReference>
<evidence type="ECO:0000313" key="3">
    <source>
        <dbReference type="Proteomes" id="UP000663846"/>
    </source>
</evidence>
<accession>A0A8H3C5U8</accession>
<evidence type="ECO:0000313" key="2">
    <source>
        <dbReference type="EMBL" id="CAE6473615.1"/>
    </source>
</evidence>
<feature type="compositionally biased region" description="Polar residues" evidence="1">
    <location>
        <begin position="239"/>
        <end position="262"/>
    </location>
</feature>
<feature type="compositionally biased region" description="Pro residues" evidence="1">
    <location>
        <begin position="1"/>
        <end position="10"/>
    </location>
</feature>
<dbReference type="AlphaFoldDB" id="A0A8H3C5U8"/>
<evidence type="ECO:0000256" key="1">
    <source>
        <dbReference type="SAM" id="MobiDB-lite"/>
    </source>
</evidence>
<organism evidence="2 3">
    <name type="scientific">Rhizoctonia solani</name>
    <dbReference type="NCBI Taxonomy" id="456999"/>
    <lineage>
        <taxon>Eukaryota</taxon>
        <taxon>Fungi</taxon>
        <taxon>Dikarya</taxon>
        <taxon>Basidiomycota</taxon>
        <taxon>Agaricomycotina</taxon>
        <taxon>Agaricomycetes</taxon>
        <taxon>Cantharellales</taxon>
        <taxon>Ceratobasidiaceae</taxon>
        <taxon>Rhizoctonia</taxon>
    </lineage>
</organism>
<feature type="region of interest" description="Disordered" evidence="1">
    <location>
        <begin position="1"/>
        <end position="28"/>
    </location>
</feature>
<feature type="compositionally biased region" description="Polar residues" evidence="1">
    <location>
        <begin position="199"/>
        <end position="212"/>
    </location>
</feature>